<feature type="compositionally biased region" description="Basic and acidic residues" evidence="1">
    <location>
        <begin position="374"/>
        <end position="385"/>
    </location>
</feature>
<feature type="compositionally biased region" description="Low complexity" evidence="1">
    <location>
        <begin position="339"/>
        <end position="358"/>
    </location>
</feature>
<feature type="region of interest" description="Disordered" evidence="1">
    <location>
        <begin position="396"/>
        <end position="415"/>
    </location>
</feature>
<evidence type="ECO:0008006" key="4">
    <source>
        <dbReference type="Google" id="ProtNLM"/>
    </source>
</evidence>
<evidence type="ECO:0000256" key="1">
    <source>
        <dbReference type="SAM" id="MobiDB-lite"/>
    </source>
</evidence>
<dbReference type="SUPFAM" id="SSF140453">
    <property type="entry name" value="EsxAB dimer-like"/>
    <property type="match status" value="1"/>
</dbReference>
<protein>
    <recommendedName>
        <fullName evidence="4">PPE family protein</fullName>
    </recommendedName>
</protein>
<dbReference type="EMBL" id="BAAAZN010000033">
    <property type="protein sequence ID" value="GAA3586567.1"/>
    <property type="molecule type" value="Genomic_DNA"/>
</dbReference>
<evidence type="ECO:0000313" key="2">
    <source>
        <dbReference type="EMBL" id="GAA3586567.1"/>
    </source>
</evidence>
<evidence type="ECO:0000313" key="3">
    <source>
        <dbReference type="Proteomes" id="UP001500689"/>
    </source>
</evidence>
<accession>A0ABP6YQT5</accession>
<dbReference type="InterPro" id="IPR036689">
    <property type="entry name" value="ESAT-6-like_sf"/>
</dbReference>
<feature type="compositionally biased region" description="Gly residues" evidence="1">
    <location>
        <begin position="191"/>
        <end position="205"/>
    </location>
</feature>
<sequence length="415" mass="40683">MEQHQPPSVPIDQIVRQVQAGNPAGWHQGLADSRQMATDQEALSQDMTQILGRLEPAWSGAAAGQVSSRLQKVRASMIDAHQTFLDNNATHTNNTTMYENLRNQLAPMPGKPSLAPGQTADWSNYDYLAKAMAYSDASEKNLATYQSFVDQSRGNSGQLKYDYGTVGAYDGGDVSLNHQPGSTAQPDGPRSAGGGTQSPPGGAGGSPAYSGGPSSVPGQSGGTGGYPGAGPHPGGDSTTTSSVGQPGYPDVPGTVGTGTGTGFGSGGSGPGNSGPGGSGGLGGFSPGGLGPGTGTGGGAGRFGGTGPGTPGGGAGSGARGNNPGAGARGNGPGAGARTGTGVESPGVRPGAAGRVGAAGERGMSSAGAPGGRGGKKDEDEEHERKYVLDVDLFADDKSAVDPVTGLRPTPPTLGT</sequence>
<feature type="compositionally biased region" description="Gly residues" evidence="1">
    <location>
        <begin position="219"/>
        <end position="233"/>
    </location>
</feature>
<feature type="region of interest" description="Disordered" evidence="1">
    <location>
        <begin position="171"/>
        <end position="385"/>
    </location>
</feature>
<gene>
    <name evidence="2" type="ORF">GCM10022222_84100</name>
</gene>
<organism evidence="2 3">
    <name type="scientific">Amycolatopsis ultiminotia</name>
    <dbReference type="NCBI Taxonomy" id="543629"/>
    <lineage>
        <taxon>Bacteria</taxon>
        <taxon>Bacillati</taxon>
        <taxon>Actinomycetota</taxon>
        <taxon>Actinomycetes</taxon>
        <taxon>Pseudonocardiales</taxon>
        <taxon>Pseudonocardiaceae</taxon>
        <taxon>Amycolatopsis</taxon>
    </lineage>
</organism>
<feature type="compositionally biased region" description="Polar residues" evidence="1">
    <location>
        <begin position="176"/>
        <end position="185"/>
    </location>
</feature>
<feature type="compositionally biased region" description="Gly residues" evidence="1">
    <location>
        <begin position="255"/>
        <end position="318"/>
    </location>
</feature>
<feature type="compositionally biased region" description="Low complexity" evidence="1">
    <location>
        <begin position="206"/>
        <end position="218"/>
    </location>
</feature>
<comment type="caution">
    <text evidence="2">The sequence shown here is derived from an EMBL/GenBank/DDBJ whole genome shotgun (WGS) entry which is preliminary data.</text>
</comment>
<keyword evidence="3" id="KW-1185">Reference proteome</keyword>
<name>A0ABP6YQT5_9PSEU</name>
<feature type="compositionally biased region" description="Gly residues" evidence="1">
    <location>
        <begin position="326"/>
        <end position="338"/>
    </location>
</feature>
<reference evidence="3" key="1">
    <citation type="journal article" date="2019" name="Int. J. Syst. Evol. Microbiol.">
        <title>The Global Catalogue of Microorganisms (GCM) 10K type strain sequencing project: providing services to taxonomists for standard genome sequencing and annotation.</title>
        <authorList>
            <consortium name="The Broad Institute Genomics Platform"/>
            <consortium name="The Broad Institute Genome Sequencing Center for Infectious Disease"/>
            <person name="Wu L."/>
            <person name="Ma J."/>
        </authorList>
    </citation>
    <scope>NUCLEOTIDE SEQUENCE [LARGE SCALE GENOMIC DNA]</scope>
    <source>
        <strain evidence="3">JCM 16898</strain>
    </source>
</reference>
<dbReference type="Proteomes" id="UP001500689">
    <property type="component" value="Unassembled WGS sequence"/>
</dbReference>
<proteinExistence type="predicted"/>